<dbReference type="RefSeq" id="WP_091815943.1">
    <property type="nucleotide sequence ID" value="NZ_FOCW01000002.1"/>
</dbReference>
<dbReference type="GO" id="GO:0006355">
    <property type="term" value="P:regulation of DNA-templated transcription"/>
    <property type="evidence" value="ECO:0007669"/>
    <property type="project" value="InterPro"/>
</dbReference>
<dbReference type="PANTHER" id="PTHR45566">
    <property type="entry name" value="HTH-TYPE TRANSCRIPTIONAL REGULATOR YHJB-RELATED"/>
    <property type="match status" value="1"/>
</dbReference>
<dbReference type="CDD" id="cd06170">
    <property type="entry name" value="LuxR_C_like"/>
    <property type="match status" value="1"/>
</dbReference>
<protein>
    <submittedName>
        <fullName evidence="5">Two component transcriptional regulator, LuxR family</fullName>
    </submittedName>
</protein>
<dbReference type="PROSITE" id="PS00622">
    <property type="entry name" value="HTH_LUXR_1"/>
    <property type="match status" value="1"/>
</dbReference>
<dbReference type="InterPro" id="IPR051015">
    <property type="entry name" value="EvgA-like"/>
</dbReference>
<keyword evidence="2" id="KW-0597">Phosphoprotein</keyword>
<sequence length="197" mass="21819">MSVYLIEDHPLYREAFANLLRRLKPGEEVIELDRIGDLPQAVKSHGQPATVFLDLTLSDTLGHSGIREVKRAYPESQLVAIADQAGDENEPLCMEAGADGYLSKQTPTPALFSALRSLMLPETEGDEAELSNSKLSKRQSQLLVALEQGLSNRDIADRLGISEHTVKVHLWRLFRRLGVKSRTQAIHTARLNGLIKG</sequence>
<evidence type="ECO:0000313" key="6">
    <source>
        <dbReference type="Proteomes" id="UP000199531"/>
    </source>
</evidence>
<dbReference type="InterPro" id="IPR036388">
    <property type="entry name" value="WH-like_DNA-bd_sf"/>
</dbReference>
<dbReference type="Proteomes" id="UP000199531">
    <property type="component" value="Unassembled WGS sequence"/>
</dbReference>
<dbReference type="AlphaFoldDB" id="A0A1H8H530"/>
<dbReference type="PROSITE" id="PS50043">
    <property type="entry name" value="HTH_LUXR_2"/>
    <property type="match status" value="1"/>
</dbReference>
<evidence type="ECO:0000313" key="5">
    <source>
        <dbReference type="EMBL" id="SEN51462.1"/>
    </source>
</evidence>
<feature type="modified residue" description="4-aspartylphosphate" evidence="2">
    <location>
        <position position="54"/>
    </location>
</feature>
<name>A0A1H8H530_9BURK</name>
<dbReference type="Gene3D" id="1.10.10.10">
    <property type="entry name" value="Winged helix-like DNA-binding domain superfamily/Winged helix DNA-binding domain"/>
    <property type="match status" value="1"/>
</dbReference>
<dbReference type="SMART" id="SM00448">
    <property type="entry name" value="REC"/>
    <property type="match status" value="1"/>
</dbReference>
<evidence type="ECO:0000256" key="1">
    <source>
        <dbReference type="ARBA" id="ARBA00023125"/>
    </source>
</evidence>
<dbReference type="STRING" id="1121117.SAMN02745977_01443"/>
<dbReference type="GO" id="GO:0003677">
    <property type="term" value="F:DNA binding"/>
    <property type="evidence" value="ECO:0007669"/>
    <property type="project" value="UniProtKB-KW"/>
</dbReference>
<dbReference type="InterPro" id="IPR011006">
    <property type="entry name" value="CheY-like_superfamily"/>
</dbReference>
<dbReference type="GO" id="GO:0000160">
    <property type="term" value="P:phosphorelay signal transduction system"/>
    <property type="evidence" value="ECO:0007669"/>
    <property type="project" value="InterPro"/>
</dbReference>
<feature type="domain" description="Response regulatory" evidence="4">
    <location>
        <begin position="2"/>
        <end position="119"/>
    </location>
</feature>
<dbReference type="InterPro" id="IPR001789">
    <property type="entry name" value="Sig_transdc_resp-reg_receiver"/>
</dbReference>
<keyword evidence="1" id="KW-0238">DNA-binding</keyword>
<dbReference type="PROSITE" id="PS50110">
    <property type="entry name" value="RESPONSE_REGULATORY"/>
    <property type="match status" value="1"/>
</dbReference>
<dbReference type="SUPFAM" id="SSF46894">
    <property type="entry name" value="C-terminal effector domain of the bipartite response regulators"/>
    <property type="match status" value="1"/>
</dbReference>
<dbReference type="SMART" id="SM00421">
    <property type="entry name" value="HTH_LUXR"/>
    <property type="match status" value="1"/>
</dbReference>
<organism evidence="5 6">
    <name type="scientific">Brachymonas denitrificans DSM 15123</name>
    <dbReference type="NCBI Taxonomy" id="1121117"/>
    <lineage>
        <taxon>Bacteria</taxon>
        <taxon>Pseudomonadati</taxon>
        <taxon>Pseudomonadota</taxon>
        <taxon>Betaproteobacteria</taxon>
        <taxon>Burkholderiales</taxon>
        <taxon>Comamonadaceae</taxon>
        <taxon>Brachymonas</taxon>
    </lineage>
</organism>
<reference evidence="5 6" key="1">
    <citation type="submission" date="2016-10" db="EMBL/GenBank/DDBJ databases">
        <authorList>
            <person name="de Groot N.N."/>
        </authorList>
    </citation>
    <scope>NUCLEOTIDE SEQUENCE [LARGE SCALE GENOMIC DNA]</scope>
    <source>
        <strain evidence="5 6">DSM 15123</strain>
    </source>
</reference>
<evidence type="ECO:0000259" key="3">
    <source>
        <dbReference type="PROSITE" id="PS50043"/>
    </source>
</evidence>
<dbReference type="PANTHER" id="PTHR45566:SF2">
    <property type="entry name" value="NARL SUBFAMILY"/>
    <property type="match status" value="1"/>
</dbReference>
<dbReference type="PRINTS" id="PR00038">
    <property type="entry name" value="HTHLUXR"/>
</dbReference>
<evidence type="ECO:0000259" key="4">
    <source>
        <dbReference type="PROSITE" id="PS50110"/>
    </source>
</evidence>
<dbReference type="OrthoDB" id="3374006at2"/>
<accession>A0A1H8H530</accession>
<dbReference type="InterPro" id="IPR016032">
    <property type="entry name" value="Sig_transdc_resp-reg_C-effctor"/>
</dbReference>
<feature type="domain" description="HTH luxR-type" evidence="3">
    <location>
        <begin position="128"/>
        <end position="193"/>
    </location>
</feature>
<dbReference type="SUPFAM" id="SSF52172">
    <property type="entry name" value="CheY-like"/>
    <property type="match status" value="1"/>
</dbReference>
<dbReference type="EMBL" id="FOCW01000002">
    <property type="protein sequence ID" value="SEN51462.1"/>
    <property type="molecule type" value="Genomic_DNA"/>
</dbReference>
<dbReference type="InterPro" id="IPR000792">
    <property type="entry name" value="Tscrpt_reg_LuxR_C"/>
</dbReference>
<dbReference type="Pfam" id="PF00196">
    <property type="entry name" value="GerE"/>
    <property type="match status" value="1"/>
</dbReference>
<proteinExistence type="predicted"/>
<dbReference type="Gene3D" id="3.40.50.2300">
    <property type="match status" value="1"/>
</dbReference>
<keyword evidence="6" id="KW-1185">Reference proteome</keyword>
<dbReference type="Pfam" id="PF00072">
    <property type="entry name" value="Response_reg"/>
    <property type="match status" value="1"/>
</dbReference>
<evidence type="ECO:0000256" key="2">
    <source>
        <dbReference type="PROSITE-ProRule" id="PRU00169"/>
    </source>
</evidence>
<gene>
    <name evidence="5" type="ORF">SAMN02745977_01443</name>
</gene>